<keyword evidence="9 18" id="KW-0472">Membrane</keyword>
<evidence type="ECO:0000256" key="18">
    <source>
        <dbReference type="SAM" id="Phobius"/>
    </source>
</evidence>
<evidence type="ECO:0000256" key="16">
    <source>
        <dbReference type="ARBA" id="ARBA00034104"/>
    </source>
</evidence>
<sequence>MSLNCENVQGFIAFTYNDTAYKSWVPDEILSVKYEDGKWSKPYYDCGGGNIWMLTYTVPFFGYKNGSYYFMGTSGIDIDLRRVDIDQCPSPPGNAALNIFAGSHKCKKRTTRCEPISGLGFRRGSYKCLCKKGFYHPDTKSEQRYYNGTIVEDEYEKLVMGEENLYENKDSFECLPCAEGCESCVDKRPCIASLNWVMRTIVLVLSCIIILFLPAIVVFTWKYGNVKVVRAASPVLLRFITLGAFFMYCTPIVMYPTPNLGTCTLRVWLREIGFSLTYGALMLKTWRISVIFHVRSAKPIRITDFDLLKRLGMIVGVFCLFLIIRTLVAPPLVITGKTAEDLKAYLCRTDWWDHSFTSLEVLFLIWGIRLCIVVRKAPSEFNESRFISMAIYNEFLLTVFLKVSMLFLQKPANPDLLYIIFFCYTQLTVTLLLCLIFGSKMYIVFRGQGKLEESSSTLSKPQTTTFLVKPKSLSSQQNPSIDSSAISRQHLTAEYEVQEEFCRFCSQLETIKKTYVKLGNKSLVAKIAAMQEIARKDFTKLSSETNLNASGVSNPDGTSGELKISQKNDEEKTKGTGNTERVIVHERTKGGTEHKPHCRACGGKVRKSNEEGTGAHAHRKECNHCKQTGHSSDEKASENLNQQNLCTSNVDRLHSGHAKTHSIVINLDDNSRFTDEVTV</sequence>
<dbReference type="PANTHER" id="PTHR32546">
    <property type="entry name" value="G-PROTEIN COUPLED RECEPTOR 158-RELATED"/>
    <property type="match status" value="1"/>
</dbReference>
<feature type="compositionally biased region" description="Polar residues" evidence="17">
    <location>
        <begin position="545"/>
        <end position="557"/>
    </location>
</feature>
<evidence type="ECO:0000313" key="20">
    <source>
        <dbReference type="EMBL" id="KAK6624915.1"/>
    </source>
</evidence>
<gene>
    <name evidence="20" type="ORF">RUM44_011779</name>
</gene>
<evidence type="ECO:0000256" key="8">
    <source>
        <dbReference type="ARBA" id="ARBA00023040"/>
    </source>
</evidence>
<dbReference type="PANTHER" id="PTHR32546:SF29">
    <property type="entry name" value="G-PROTEIN COUPLED RECEPTORS FAMILY 3 PROFILE DOMAIN-CONTAINING PROTEIN"/>
    <property type="match status" value="1"/>
</dbReference>
<dbReference type="InterPro" id="IPR017978">
    <property type="entry name" value="GPCR_3_C"/>
</dbReference>
<evidence type="ECO:0000256" key="4">
    <source>
        <dbReference type="ARBA" id="ARBA00022692"/>
    </source>
</evidence>
<proteinExistence type="inferred from homology"/>
<keyword evidence="14" id="KW-0628">Postsynaptic cell membrane</keyword>
<dbReference type="PRINTS" id="PR00248">
    <property type="entry name" value="GPCRMGR"/>
</dbReference>
<keyword evidence="3" id="KW-1003">Cell membrane</keyword>
<protein>
    <recommendedName>
        <fullName evidence="19">G-protein coupled receptors family 3 profile domain-containing protein</fullName>
    </recommendedName>
</protein>
<dbReference type="Pfam" id="PF00003">
    <property type="entry name" value="7tm_3"/>
    <property type="match status" value="1"/>
</dbReference>
<feature type="transmembrane region" description="Helical" evidence="18">
    <location>
        <begin position="307"/>
        <end position="334"/>
    </location>
</feature>
<comment type="caution">
    <text evidence="20">The sequence shown here is derived from an EMBL/GenBank/DDBJ whole genome shotgun (WGS) entry which is preliminary data.</text>
</comment>
<evidence type="ECO:0000256" key="2">
    <source>
        <dbReference type="ARBA" id="ARBA00007242"/>
    </source>
</evidence>
<evidence type="ECO:0000256" key="17">
    <source>
        <dbReference type="SAM" id="MobiDB-lite"/>
    </source>
</evidence>
<keyword evidence="8" id="KW-0297">G-protein coupled receptor</keyword>
<name>A0ABR1AR04_POLSC</name>
<keyword evidence="10" id="KW-1015">Disulfide bond</keyword>
<evidence type="ECO:0000256" key="9">
    <source>
        <dbReference type="ARBA" id="ARBA00023136"/>
    </source>
</evidence>
<feature type="transmembrane region" description="Helical" evidence="18">
    <location>
        <begin position="416"/>
        <end position="438"/>
    </location>
</feature>
<feature type="transmembrane region" description="Helical" evidence="18">
    <location>
        <begin position="386"/>
        <end position="404"/>
    </location>
</feature>
<evidence type="ECO:0000256" key="7">
    <source>
        <dbReference type="ARBA" id="ARBA00023018"/>
    </source>
</evidence>
<evidence type="ECO:0000259" key="19">
    <source>
        <dbReference type="PROSITE" id="PS50259"/>
    </source>
</evidence>
<dbReference type="CDD" id="cd15293">
    <property type="entry name" value="7tmC_GPR158-like"/>
    <property type="match status" value="1"/>
</dbReference>
<evidence type="ECO:0000256" key="6">
    <source>
        <dbReference type="ARBA" id="ARBA00022989"/>
    </source>
</evidence>
<evidence type="ECO:0000256" key="5">
    <source>
        <dbReference type="ARBA" id="ARBA00022729"/>
    </source>
</evidence>
<evidence type="ECO:0000256" key="14">
    <source>
        <dbReference type="ARBA" id="ARBA00023257"/>
    </source>
</evidence>
<reference evidence="20 21" key="1">
    <citation type="submission" date="2023-09" db="EMBL/GenBank/DDBJ databases">
        <title>Genomes of two closely related lineages of the louse Polyplax serrata with different host specificities.</title>
        <authorList>
            <person name="Martinu J."/>
            <person name="Tarabai H."/>
            <person name="Stefka J."/>
            <person name="Hypsa V."/>
        </authorList>
    </citation>
    <scope>NUCLEOTIDE SEQUENCE [LARGE SCALE GENOMIC DNA]</scope>
    <source>
        <strain evidence="20">98ZLc_SE</strain>
    </source>
</reference>
<keyword evidence="21" id="KW-1185">Reference proteome</keyword>
<organism evidence="20 21">
    <name type="scientific">Polyplax serrata</name>
    <name type="common">Common mouse louse</name>
    <dbReference type="NCBI Taxonomy" id="468196"/>
    <lineage>
        <taxon>Eukaryota</taxon>
        <taxon>Metazoa</taxon>
        <taxon>Ecdysozoa</taxon>
        <taxon>Arthropoda</taxon>
        <taxon>Hexapoda</taxon>
        <taxon>Insecta</taxon>
        <taxon>Pterygota</taxon>
        <taxon>Neoptera</taxon>
        <taxon>Paraneoptera</taxon>
        <taxon>Psocodea</taxon>
        <taxon>Troctomorpha</taxon>
        <taxon>Phthiraptera</taxon>
        <taxon>Anoplura</taxon>
        <taxon>Polyplacidae</taxon>
        <taxon>Polyplax</taxon>
    </lineage>
</organism>
<dbReference type="InterPro" id="IPR043458">
    <property type="entry name" value="GPR158/179"/>
</dbReference>
<keyword evidence="11" id="KW-0675">Receptor</keyword>
<dbReference type="Gene3D" id="3.30.450.20">
    <property type="entry name" value="PAS domain"/>
    <property type="match status" value="1"/>
</dbReference>
<comment type="subcellular location">
    <subcellularLocation>
        <location evidence="1">Cell projection</location>
        <location evidence="1">Neuron projection</location>
    </subcellularLocation>
    <subcellularLocation>
        <location evidence="16">Postsynaptic cell membrane</location>
        <topology evidence="16">Multi-pass membrane protein</topology>
    </subcellularLocation>
</comment>
<dbReference type="Pfam" id="PF22572">
    <property type="entry name" value="GPR158_179_EC"/>
    <property type="match status" value="1"/>
</dbReference>
<keyword evidence="7" id="KW-0770">Synapse</keyword>
<feature type="region of interest" description="Disordered" evidence="17">
    <location>
        <begin position="545"/>
        <end position="583"/>
    </location>
</feature>
<evidence type="ECO:0000256" key="3">
    <source>
        <dbReference type="ARBA" id="ARBA00022475"/>
    </source>
</evidence>
<keyword evidence="5" id="KW-0732">Signal</keyword>
<accession>A0ABR1AR04</accession>
<keyword evidence="4 18" id="KW-0812">Transmembrane</keyword>
<dbReference type="EMBL" id="JAWJWF010000046">
    <property type="protein sequence ID" value="KAK6624915.1"/>
    <property type="molecule type" value="Genomic_DNA"/>
</dbReference>
<evidence type="ECO:0000256" key="10">
    <source>
        <dbReference type="ARBA" id="ARBA00023157"/>
    </source>
</evidence>
<comment type="similarity">
    <text evidence="2">Belongs to the G-protein coupled receptor 3 family.</text>
</comment>
<feature type="transmembrane region" description="Helical" evidence="18">
    <location>
        <begin position="354"/>
        <end position="374"/>
    </location>
</feature>
<evidence type="ECO:0000256" key="15">
    <source>
        <dbReference type="ARBA" id="ARBA00023273"/>
    </source>
</evidence>
<dbReference type="InterPro" id="IPR054714">
    <property type="entry name" value="GPR158_179_extracellular"/>
</dbReference>
<evidence type="ECO:0000313" key="21">
    <source>
        <dbReference type="Proteomes" id="UP001359485"/>
    </source>
</evidence>
<feature type="domain" description="G-protein coupled receptors family 3 profile" evidence="19">
    <location>
        <begin position="198"/>
        <end position="445"/>
    </location>
</feature>
<evidence type="ECO:0000256" key="13">
    <source>
        <dbReference type="ARBA" id="ARBA00023224"/>
    </source>
</evidence>
<keyword evidence="6 18" id="KW-1133">Transmembrane helix</keyword>
<feature type="compositionally biased region" description="Basic and acidic residues" evidence="17">
    <location>
        <begin position="564"/>
        <end position="574"/>
    </location>
</feature>
<evidence type="ECO:0000256" key="11">
    <source>
        <dbReference type="ARBA" id="ARBA00023170"/>
    </source>
</evidence>
<feature type="transmembrane region" description="Helical" evidence="18">
    <location>
        <begin position="267"/>
        <end position="286"/>
    </location>
</feature>
<keyword evidence="15" id="KW-0966">Cell projection</keyword>
<feature type="transmembrane region" description="Helical" evidence="18">
    <location>
        <begin position="196"/>
        <end position="223"/>
    </location>
</feature>
<keyword evidence="13" id="KW-0807">Transducer</keyword>
<dbReference type="Proteomes" id="UP001359485">
    <property type="component" value="Unassembled WGS sequence"/>
</dbReference>
<feature type="transmembrane region" description="Helical" evidence="18">
    <location>
        <begin position="235"/>
        <end position="255"/>
    </location>
</feature>
<dbReference type="PROSITE" id="PS50259">
    <property type="entry name" value="G_PROTEIN_RECEP_F3_4"/>
    <property type="match status" value="1"/>
</dbReference>
<keyword evidence="12" id="KW-0325">Glycoprotein</keyword>
<dbReference type="InterPro" id="IPR000337">
    <property type="entry name" value="GPCR_3"/>
</dbReference>
<evidence type="ECO:0000256" key="1">
    <source>
        <dbReference type="ARBA" id="ARBA00004487"/>
    </source>
</evidence>
<evidence type="ECO:0000256" key="12">
    <source>
        <dbReference type="ARBA" id="ARBA00023180"/>
    </source>
</evidence>